<dbReference type="Gene3D" id="3.30.43.10">
    <property type="entry name" value="Uridine Diphospho-n-acetylenolpyruvylglucosamine Reductase, domain 2"/>
    <property type="match status" value="1"/>
</dbReference>
<comment type="pathway">
    <text evidence="2 9">Cofactor biosynthesis; D-erythroascorbate biosynthesis; dehydro-D-arabinono-1,4-lactone from D-arabinose: step 2/2.</text>
</comment>
<dbReference type="GO" id="GO:0071949">
    <property type="term" value="F:FAD binding"/>
    <property type="evidence" value="ECO:0007669"/>
    <property type="project" value="UniProtKB-UniRule"/>
</dbReference>
<dbReference type="Gene3D" id="3.30.465.10">
    <property type="match status" value="1"/>
</dbReference>
<evidence type="ECO:0000313" key="12">
    <source>
        <dbReference type="Proteomes" id="UP000286921"/>
    </source>
</evidence>
<dbReference type="InterPro" id="IPR016167">
    <property type="entry name" value="FAD-bd_PCMH_sub1"/>
</dbReference>
<evidence type="ECO:0000256" key="7">
    <source>
        <dbReference type="ARBA" id="ARBA00023002"/>
    </source>
</evidence>
<dbReference type="Pfam" id="PF04030">
    <property type="entry name" value="ALO"/>
    <property type="match status" value="1"/>
</dbReference>
<dbReference type="SMART" id="SM00829">
    <property type="entry name" value="PKS_ER"/>
    <property type="match status" value="1"/>
</dbReference>
<dbReference type="Gene3D" id="3.30.70.2520">
    <property type="match status" value="1"/>
</dbReference>
<dbReference type="GO" id="GO:0003885">
    <property type="term" value="F:D-arabinono-1,4-lactone oxidase activity"/>
    <property type="evidence" value="ECO:0007669"/>
    <property type="project" value="UniProtKB-UniRule"/>
</dbReference>
<keyword evidence="6 9" id="KW-0274">FAD</keyword>
<evidence type="ECO:0000256" key="4">
    <source>
        <dbReference type="ARBA" id="ARBA00013136"/>
    </source>
</evidence>
<dbReference type="AlphaFoldDB" id="A0A401KYI5"/>
<dbReference type="Gene3D" id="3.90.180.10">
    <property type="entry name" value="Medium-chain alcohol dehydrogenases, catalytic domain"/>
    <property type="match status" value="1"/>
</dbReference>
<evidence type="ECO:0000256" key="5">
    <source>
        <dbReference type="ARBA" id="ARBA00022630"/>
    </source>
</evidence>
<dbReference type="PROSITE" id="PS00862">
    <property type="entry name" value="OX2_COVAL_FAD"/>
    <property type="match status" value="1"/>
</dbReference>
<organism evidence="11 12">
    <name type="scientific">Aspergillus awamori</name>
    <name type="common">Black koji mold</name>
    <dbReference type="NCBI Taxonomy" id="105351"/>
    <lineage>
        <taxon>Eukaryota</taxon>
        <taxon>Fungi</taxon>
        <taxon>Dikarya</taxon>
        <taxon>Ascomycota</taxon>
        <taxon>Pezizomycotina</taxon>
        <taxon>Eurotiomycetes</taxon>
        <taxon>Eurotiomycetidae</taxon>
        <taxon>Eurotiales</taxon>
        <taxon>Aspergillaceae</taxon>
        <taxon>Aspergillus</taxon>
    </lineage>
</organism>
<dbReference type="STRING" id="105351.A0A401KYI5"/>
<comment type="caution">
    <text evidence="11">The sequence shown here is derived from an EMBL/GenBank/DDBJ whole genome shotgun (WGS) entry which is preliminary data.</text>
</comment>
<dbReference type="InterPro" id="IPR030654">
    <property type="entry name" value="Sugar_lactone_oxidase"/>
</dbReference>
<keyword evidence="7 9" id="KW-0560">Oxidoreductase</keyword>
<evidence type="ECO:0000256" key="1">
    <source>
        <dbReference type="ARBA" id="ARBA00001974"/>
    </source>
</evidence>
<protein>
    <recommendedName>
        <fullName evidence="4 9">D-arabinono-1,4-lactone oxidase</fullName>
        <shortName evidence="9">ALO</shortName>
        <ecNumber evidence="4 9">1.1.3.37</ecNumber>
    </recommendedName>
    <alternativeName>
        <fullName evidence="8 9">L-galactono-gamma-lactone oxidase</fullName>
    </alternativeName>
</protein>
<dbReference type="SUPFAM" id="SSF56176">
    <property type="entry name" value="FAD-binding/transporter-associated domain-like"/>
    <property type="match status" value="1"/>
</dbReference>
<dbReference type="InterPro" id="IPR020843">
    <property type="entry name" value="ER"/>
</dbReference>
<comment type="subcellular location">
    <subcellularLocation>
        <location evidence="9">Mitochondrion membrane</location>
    </subcellularLocation>
</comment>
<dbReference type="Pfam" id="PF13602">
    <property type="entry name" value="ADH_zinc_N_2"/>
    <property type="match status" value="1"/>
</dbReference>
<evidence type="ECO:0000256" key="8">
    <source>
        <dbReference type="ARBA" id="ARBA00033418"/>
    </source>
</evidence>
<dbReference type="InterPro" id="IPR036318">
    <property type="entry name" value="FAD-bd_PCMH-like_sf"/>
</dbReference>
<dbReference type="PANTHER" id="PTHR43762:SF1">
    <property type="entry name" value="D-ARABINONO-1,4-LACTONE OXIDASE"/>
    <property type="match status" value="1"/>
</dbReference>
<comment type="cofactor">
    <cofactor evidence="1 9">
        <name>FAD</name>
        <dbReference type="ChEBI" id="CHEBI:57692"/>
    </cofactor>
</comment>
<sequence>MMLSFSNGWLRGFQPRRNIKSLRQYGEGREVMLGNEAEDEIILIRKALRVYAPRDIFNCDETGLYWRMPPDRGLSTRSLSGCIIRTWKAYWKRQWLVYMMTEYDRGYDPISTMNLLQALRWSISAWHLDLKDDTIRHCFTRALSDDSYHDTPDREIIHDLAASLQKLQATSRIQDIMYLDQFLDPLEEQVHDTTTDIDNIVLSQYSAAADDEVEEDNDIVEALPVISSIRALQALYDLRLYEEQQADANQASLHSLAGQERDILRRKVLNAQRSDIRGYFRRAGVSQCQPDYLSSRAGPVFCRLVKLSPQAASAAAFRFTPNVSNAILKSPVQDVLRITAISWTSLLHYAVIGREPIIPYNRAATGTPPSSNMDPAILREVSRVDPVVPFRATTHHLHHTWAQTFYSRPELYVRPQSIEEIRKLVNLARHCRRRLVTVGSGHSPSDLTCTSAWLVNLDDFNRVLEVSPEAGVVTVQAGIRLRDLGAQLEKHGLTLSNLGSIDSQSVAGVISTGTHGSSLQHGLISECILSLTLMLANGQLVRCSATSNPSLFRAALISLGALGIIVEVTLQAEPAFKVAWRQTRRKLSSVLAEWSSGLWTSHEFVRVWWMPYEKSAVVWHADKTDLPLRNPPKSFYGETLGYHIYHNLLALANYFPRILPWVEWLVFGLQYGFKPEAIVTEAVEPARSGLLMNCLYSQFVNEWALPLEKGPEAITRLSAWLNGDLETARIPFSVDGLWVHCPIEVRVADSTYNKTPRPFLDPTSSGGPTLYLNATLYRPYHRDPPCTERYYEAFEWLMREMGARPHWAKNFRTTREELKNLYGEDMAEWLKVRQDVDPDGMFLGEWHYRNLALPGTEDESGPAVLPLLEREKTRRKADVRGSGDGMEWIGHKQWQGKQGRQAATFVPALGNEKIQGSSDEVILSPPTTATSEESFDLLAAGEASVVLPESSALDFVESASMGLTFGTAYQSLIDRLEIKQNENVGILIINGGGGVGIAAIQIARKVLQLPVVIATASRPETMDSCRRMGATHVVNHREDLESQIKALNLDVPIKYVYVVARMEQYIHVLGKICAPFAKVCSIVQAKFDLYGTEFMSKSMTFSWNWLGTAAYHRTKLENYQRAFEALAHYVDEGKLVPNLNKRLKLNVAGLKEAHRLIESATTVGKIALGVDEPGEALHFPEKGLLPITNFH</sequence>
<dbReference type="GO" id="GO:0031966">
    <property type="term" value="C:mitochondrial membrane"/>
    <property type="evidence" value="ECO:0007669"/>
    <property type="project" value="UniProtKB-SubCell"/>
</dbReference>
<name>A0A401KYI5_ASPAW</name>
<dbReference type="PANTHER" id="PTHR43762">
    <property type="entry name" value="L-GULONOLACTONE OXIDASE"/>
    <property type="match status" value="1"/>
</dbReference>
<dbReference type="InterPro" id="IPR016169">
    <property type="entry name" value="FAD-bd_PCMH_sub2"/>
</dbReference>
<dbReference type="InterPro" id="IPR006093">
    <property type="entry name" value="Oxy_OxRdtase_FAD_BS"/>
</dbReference>
<keyword evidence="5 9" id="KW-0285">Flavoprotein</keyword>
<keyword evidence="9" id="KW-0496">Mitochondrion</keyword>
<dbReference type="EMBL" id="BDHI01000015">
    <property type="protein sequence ID" value="GCB24301.1"/>
    <property type="molecule type" value="Genomic_DNA"/>
</dbReference>
<evidence type="ECO:0000256" key="9">
    <source>
        <dbReference type="RuleBase" id="RU367158"/>
    </source>
</evidence>
<dbReference type="InterPro" id="IPR016166">
    <property type="entry name" value="FAD-bd_PCMH"/>
</dbReference>
<evidence type="ECO:0000256" key="6">
    <source>
        <dbReference type="ARBA" id="ARBA00022827"/>
    </source>
</evidence>
<feature type="domain" description="FAD-binding PCMH-type" evidence="10">
    <location>
        <begin position="405"/>
        <end position="575"/>
    </location>
</feature>
<proteinExistence type="inferred from homology"/>
<dbReference type="InterPro" id="IPR007173">
    <property type="entry name" value="ALO_C"/>
</dbReference>
<dbReference type="Gene3D" id="3.40.50.720">
    <property type="entry name" value="NAD(P)-binding Rossmann-like Domain"/>
    <property type="match status" value="1"/>
</dbReference>
<dbReference type="NCBIfam" id="TIGR01678">
    <property type="entry name" value="FAD_lactone_ox"/>
    <property type="match status" value="1"/>
</dbReference>
<dbReference type="GO" id="GO:0003676">
    <property type="term" value="F:nucleic acid binding"/>
    <property type="evidence" value="ECO:0007669"/>
    <property type="project" value="InterPro"/>
</dbReference>
<dbReference type="InterPro" id="IPR004875">
    <property type="entry name" value="DDE_SF_endonuclease_dom"/>
</dbReference>
<reference evidence="11 12" key="1">
    <citation type="submission" date="2016-09" db="EMBL/GenBank/DDBJ databases">
        <title>Aspergillus awamori IFM 58123T.</title>
        <authorList>
            <person name="Kusuya Y."/>
            <person name="Shimizu M."/>
            <person name="Takahashi H."/>
            <person name="Yaguchi T."/>
        </authorList>
    </citation>
    <scope>NUCLEOTIDE SEQUENCE [LARGE SCALE GENOMIC DNA]</scope>
    <source>
        <strain evidence="11 12">IFM 58123</strain>
    </source>
</reference>
<dbReference type="Pfam" id="PF01565">
    <property type="entry name" value="FAD_binding_4"/>
    <property type="match status" value="1"/>
</dbReference>
<dbReference type="EC" id="1.1.3.37" evidence="4 9"/>
<comment type="catalytic activity">
    <reaction evidence="9">
        <text>D-arabinono-1,4-lactone + O2 = dehydro-D-arabinono-1,4-lactone + H2O2 + H(+)</text>
        <dbReference type="Rhea" id="RHEA:23756"/>
        <dbReference type="ChEBI" id="CHEBI:15378"/>
        <dbReference type="ChEBI" id="CHEBI:15379"/>
        <dbReference type="ChEBI" id="CHEBI:16240"/>
        <dbReference type="ChEBI" id="CHEBI:16292"/>
        <dbReference type="ChEBI" id="CHEBI:58277"/>
        <dbReference type="EC" id="1.1.3.37"/>
    </reaction>
</comment>
<evidence type="ECO:0000313" key="11">
    <source>
        <dbReference type="EMBL" id="GCB24301.1"/>
    </source>
</evidence>
<dbReference type="PROSITE" id="PS51387">
    <property type="entry name" value="FAD_PCMH"/>
    <property type="match status" value="1"/>
</dbReference>
<gene>
    <name evidence="11" type="ORF">AAWM_07186</name>
</gene>
<keyword evidence="12" id="KW-1185">Reference proteome</keyword>
<evidence type="ECO:0000256" key="2">
    <source>
        <dbReference type="ARBA" id="ARBA00005083"/>
    </source>
</evidence>
<dbReference type="SUPFAM" id="SSF51735">
    <property type="entry name" value="NAD(P)-binding Rossmann-fold domains"/>
    <property type="match status" value="1"/>
</dbReference>
<evidence type="ECO:0000259" key="10">
    <source>
        <dbReference type="PROSITE" id="PS51387"/>
    </source>
</evidence>
<dbReference type="InterPro" id="IPR006094">
    <property type="entry name" value="Oxid_FAD_bind_N"/>
</dbReference>
<dbReference type="InterPro" id="IPR036291">
    <property type="entry name" value="NAD(P)-bd_dom_sf"/>
</dbReference>
<comment type="similarity">
    <text evidence="3 9">Belongs to the oxygen-dependent FAD-linked oxidoreductase family.</text>
</comment>
<dbReference type="InterPro" id="IPR010031">
    <property type="entry name" value="FAD_lactone_oxidase-like"/>
</dbReference>
<dbReference type="UniPathway" id="UPA00771">
    <property type="reaction ID" value="UER00766"/>
</dbReference>
<dbReference type="Proteomes" id="UP000286921">
    <property type="component" value="Unassembled WGS sequence"/>
</dbReference>
<evidence type="ECO:0000256" key="3">
    <source>
        <dbReference type="ARBA" id="ARBA00005466"/>
    </source>
</evidence>
<accession>A0A401KYI5</accession>
<dbReference type="Pfam" id="PF03184">
    <property type="entry name" value="DDE_1"/>
    <property type="match status" value="1"/>
</dbReference>